<reference evidence="3" key="1">
    <citation type="submission" date="2021-01" db="EMBL/GenBank/DDBJ databases">
        <title>Whole genome shotgun sequence of Verrucosispora sediminis NBRC 107745.</title>
        <authorList>
            <person name="Komaki H."/>
            <person name="Tamura T."/>
        </authorList>
    </citation>
    <scope>NUCLEOTIDE SEQUENCE</scope>
    <source>
        <strain evidence="3">NBRC 107745</strain>
    </source>
</reference>
<dbReference type="Pfam" id="PF10593">
    <property type="entry name" value="Z1"/>
    <property type="match status" value="1"/>
</dbReference>
<evidence type="ECO:0000259" key="2">
    <source>
        <dbReference type="Pfam" id="PF10593"/>
    </source>
</evidence>
<dbReference type="RefSeq" id="WP_093408023.1">
    <property type="nucleotide sequence ID" value="NZ_BOPD01000021.1"/>
</dbReference>
<keyword evidence="3" id="KW-0540">Nuclease</keyword>
<evidence type="ECO:0000313" key="3">
    <source>
        <dbReference type="EMBL" id="GIJ34443.1"/>
    </source>
</evidence>
<evidence type="ECO:0000256" key="1">
    <source>
        <dbReference type="SAM" id="MobiDB-lite"/>
    </source>
</evidence>
<keyword evidence="3" id="KW-0255">Endonuclease</keyword>
<name>A0A9W5XM55_9ACTN</name>
<dbReference type="InterPro" id="IPR027417">
    <property type="entry name" value="P-loop_NTPase"/>
</dbReference>
<dbReference type="AlphaFoldDB" id="A0A9W5XM55"/>
<organism evidence="3 4">
    <name type="scientific">Micromonospora sediminimaris</name>
    <dbReference type="NCBI Taxonomy" id="547162"/>
    <lineage>
        <taxon>Bacteria</taxon>
        <taxon>Bacillati</taxon>
        <taxon>Actinomycetota</taxon>
        <taxon>Actinomycetes</taxon>
        <taxon>Micromonosporales</taxon>
        <taxon>Micromonosporaceae</taxon>
        <taxon>Micromonospora</taxon>
    </lineage>
</organism>
<keyword evidence="3" id="KW-0378">Hydrolase</keyword>
<keyword evidence="4" id="KW-1185">Reference proteome</keyword>
<dbReference type="SUPFAM" id="SSF52540">
    <property type="entry name" value="P-loop containing nucleoside triphosphate hydrolases"/>
    <property type="match status" value="1"/>
</dbReference>
<dbReference type="InterPro" id="IPR018310">
    <property type="entry name" value="Put_endonuclease_Z1-dom"/>
</dbReference>
<evidence type="ECO:0000313" key="4">
    <source>
        <dbReference type="Proteomes" id="UP000607311"/>
    </source>
</evidence>
<comment type="caution">
    <text evidence="3">The sequence shown here is derived from an EMBL/GenBank/DDBJ whole genome shotgun (WGS) entry which is preliminary data.</text>
</comment>
<dbReference type="OrthoDB" id="436461at2"/>
<gene>
    <name evidence="3" type="ORF">Vse01_35910</name>
</gene>
<dbReference type="Proteomes" id="UP000607311">
    <property type="component" value="Unassembled WGS sequence"/>
</dbReference>
<proteinExistence type="predicted"/>
<accession>A0A9W5XM55</accession>
<protein>
    <submittedName>
        <fullName evidence="3">Endonuclease</fullName>
    </submittedName>
</protein>
<dbReference type="EMBL" id="BOPD01000021">
    <property type="protein sequence ID" value="GIJ34443.1"/>
    <property type="molecule type" value="Genomic_DNA"/>
</dbReference>
<sequence length="885" mass="98878">MHRISDEDLNDLVEQIASAVYGNSTIPAIRRQLGRFVPADILDAAITEYQARAGRPRDLHEPRSLTDPSTQLEPWYIPRSDDVFWPSVRRRLEATGLDDDPIRLINDSSSKIVSFVPPPGTERFSSRGLVLGHVQSGKTTNFMSVAAKLCDARYRLVVVLSGITDNLRSQTQQRLEQILVGDDRGRWHLLTDGETDFDDRQARNAANLLSNPDQRLLAVVKKNPYRLRKLARFLEAAGTILQDCPILVIDDEADQASIDVGNRGRQSTINSLIRRILSKPKVAYVAYTATPFANLLVDPTVPDDLYPADFIVDLPPSDDYFGAERIFGRDLLTYEAGPVDRGLDVVRTVPDDEVPSVRPPGARAGFGDWRPTVTDSLGDAVRWFILATAARRCRDGAPADSTMLIHTSMRAIAHQRTAEVVQAYLETLRGGWSTATLRDLFRQQWERETGRVPAADLGLPPVPWPQVCDRIPDVMADVRVVVDNYQSDVRLSYGEEPVTAIAIGGNTLSRGLTLAGLVCSYFVRAASAYDTLLQMGRWFGYRRGYEDLPRIWMTGELAAWFVDLATVEAEIRQQIRRYETEHKTPRQLAVMIRKHPAMAVTSAAKMRAGVTVRYSFGSQVMQTIKFHHRDEGWLRRNIDAGDRLLTTARNLPGVREIPVRAGRTALTEVPAARVMAFLRDYRFHERSPSLRPEALCEYIAKQNDYDALRTWNIVVIDQGSDRLGGMELAGRKYHMINRSRLTVPEDYADIKALVSTLDRVADLPASIRISDMIDGDPTDRRLRELRDGQLGGTGLLCLYPVSRRSTVERNSGKRGYPRTELAAVEDILGVGLFFPEARGPEDRDYVSVDLSSLAPVDEELETVDIDEIDAADERAGEAMTDGAAS</sequence>
<feature type="region of interest" description="Disordered" evidence="1">
    <location>
        <begin position="866"/>
        <end position="885"/>
    </location>
</feature>
<dbReference type="GO" id="GO:0004519">
    <property type="term" value="F:endonuclease activity"/>
    <property type="evidence" value="ECO:0007669"/>
    <property type="project" value="UniProtKB-KW"/>
</dbReference>
<feature type="domain" description="Putative endonuclease Z1" evidence="2">
    <location>
        <begin position="376"/>
        <end position="597"/>
    </location>
</feature>